<dbReference type="GO" id="GO:0006281">
    <property type="term" value="P:DNA repair"/>
    <property type="evidence" value="ECO:0007669"/>
    <property type="project" value="TreeGrafter"/>
</dbReference>
<dbReference type="InterPro" id="IPR023214">
    <property type="entry name" value="HAD_sf"/>
</dbReference>
<dbReference type="InterPro" id="IPR023198">
    <property type="entry name" value="PGP-like_dom2"/>
</dbReference>
<dbReference type="NCBIfam" id="TIGR01549">
    <property type="entry name" value="HAD-SF-IA-v1"/>
    <property type="match status" value="1"/>
</dbReference>
<accession>A0A316MBU5</accession>
<proteinExistence type="predicted"/>
<evidence type="ECO:0000313" key="1">
    <source>
        <dbReference type="EMBL" id="PWL55764.1"/>
    </source>
</evidence>
<dbReference type="EMBL" id="QAMZ01000003">
    <property type="protein sequence ID" value="PWL55764.1"/>
    <property type="molecule type" value="Genomic_DNA"/>
</dbReference>
<protein>
    <submittedName>
        <fullName evidence="1">HAD family hydrolase</fullName>
    </submittedName>
</protein>
<dbReference type="PANTHER" id="PTHR43434">
    <property type="entry name" value="PHOSPHOGLYCOLATE PHOSPHATASE"/>
    <property type="match status" value="1"/>
</dbReference>
<sequence>MNIDSIIFDLDGTLWNSIEGVCGAWKEVLEGYPNIKKVITSSDLESCMGLLIEDIGKKLFPDLSDELRSELMKECCDKEQIYLGEHGGKLYPNVENTLKKLSRDYKLFIVSNCQVGYIECFFKAHNLDKYFTDYECSGKTGTSKGETNKILIKRNNLKSPVYVGDTNGDFESAKVAGIPFIYAKYGFGDVEGYKYYIDSFEDIIDVVHK</sequence>
<gene>
    <name evidence="1" type="ORF">DBY38_00280</name>
</gene>
<dbReference type="InterPro" id="IPR041492">
    <property type="entry name" value="HAD_2"/>
</dbReference>
<dbReference type="GO" id="GO:0008967">
    <property type="term" value="F:phosphoglycolate phosphatase activity"/>
    <property type="evidence" value="ECO:0007669"/>
    <property type="project" value="TreeGrafter"/>
</dbReference>
<dbReference type="InterPro" id="IPR036412">
    <property type="entry name" value="HAD-like_sf"/>
</dbReference>
<dbReference type="Gene3D" id="3.40.50.1000">
    <property type="entry name" value="HAD superfamily/HAD-like"/>
    <property type="match status" value="1"/>
</dbReference>
<dbReference type="Proteomes" id="UP000246114">
    <property type="component" value="Unassembled WGS sequence"/>
</dbReference>
<dbReference type="SFLD" id="SFLDG01129">
    <property type="entry name" value="C1.5:_HAD__Beta-PGM__Phosphata"/>
    <property type="match status" value="1"/>
</dbReference>
<dbReference type="SUPFAM" id="SSF56784">
    <property type="entry name" value="HAD-like"/>
    <property type="match status" value="1"/>
</dbReference>
<dbReference type="Gene3D" id="1.10.150.240">
    <property type="entry name" value="Putative phosphatase, domain 2"/>
    <property type="match status" value="1"/>
</dbReference>
<organism evidence="1 2">
    <name type="scientific">Clostridium cadaveris</name>
    <dbReference type="NCBI Taxonomy" id="1529"/>
    <lineage>
        <taxon>Bacteria</taxon>
        <taxon>Bacillati</taxon>
        <taxon>Bacillota</taxon>
        <taxon>Clostridia</taxon>
        <taxon>Eubacteriales</taxon>
        <taxon>Clostridiaceae</taxon>
        <taxon>Clostridium</taxon>
    </lineage>
</organism>
<dbReference type="InterPro" id="IPR050155">
    <property type="entry name" value="HAD-like_hydrolase_sf"/>
</dbReference>
<dbReference type="Pfam" id="PF13419">
    <property type="entry name" value="HAD_2"/>
    <property type="match status" value="1"/>
</dbReference>
<comment type="caution">
    <text evidence="1">The sequence shown here is derived from an EMBL/GenBank/DDBJ whole genome shotgun (WGS) entry which is preliminary data.</text>
</comment>
<dbReference type="PANTHER" id="PTHR43434:SF1">
    <property type="entry name" value="PHOSPHOGLYCOLATE PHOSPHATASE"/>
    <property type="match status" value="1"/>
</dbReference>
<evidence type="ECO:0000313" key="2">
    <source>
        <dbReference type="Proteomes" id="UP000246114"/>
    </source>
</evidence>
<reference evidence="1 2" key="1">
    <citation type="submission" date="2018-03" db="EMBL/GenBank/DDBJ databases">
        <title>The uncultured portion of the human microbiome is neutrally assembled.</title>
        <authorList>
            <person name="Jeraldo P."/>
            <person name="Boardman L."/>
            <person name="White B.A."/>
            <person name="Nelson H."/>
            <person name="Goldenfeld N."/>
            <person name="Chia N."/>
        </authorList>
    </citation>
    <scope>NUCLEOTIDE SEQUENCE [LARGE SCALE GENOMIC DNA]</scope>
    <source>
        <strain evidence="1">CIM:MAG 903</strain>
    </source>
</reference>
<keyword evidence="1" id="KW-0378">Hydrolase</keyword>
<name>A0A316MBU5_9CLOT</name>
<dbReference type="SFLD" id="SFLDS00003">
    <property type="entry name" value="Haloacid_Dehalogenase"/>
    <property type="match status" value="1"/>
</dbReference>
<dbReference type="InterPro" id="IPR006439">
    <property type="entry name" value="HAD-SF_hydro_IA"/>
</dbReference>
<dbReference type="AlphaFoldDB" id="A0A316MBU5"/>